<dbReference type="GO" id="GO:0004523">
    <property type="term" value="F:RNA-DNA hybrid ribonuclease activity"/>
    <property type="evidence" value="ECO:0007669"/>
    <property type="project" value="InterPro"/>
</dbReference>
<reference evidence="5" key="2">
    <citation type="journal article" date="2024" name="Plant">
        <title>Genomic evolution and insights into agronomic trait innovations of Sesamum species.</title>
        <authorList>
            <person name="Miao H."/>
            <person name="Wang L."/>
            <person name="Qu L."/>
            <person name="Liu H."/>
            <person name="Sun Y."/>
            <person name="Le M."/>
            <person name="Wang Q."/>
            <person name="Wei S."/>
            <person name="Zheng Y."/>
            <person name="Lin W."/>
            <person name="Duan Y."/>
            <person name="Cao H."/>
            <person name="Xiong S."/>
            <person name="Wang X."/>
            <person name="Wei L."/>
            <person name="Li C."/>
            <person name="Ma Q."/>
            <person name="Ju M."/>
            <person name="Zhao R."/>
            <person name="Li G."/>
            <person name="Mu C."/>
            <person name="Tian Q."/>
            <person name="Mei H."/>
            <person name="Zhang T."/>
            <person name="Gao T."/>
            <person name="Zhang H."/>
        </authorList>
    </citation>
    <scope>NUCLEOTIDE SEQUENCE</scope>
    <source>
        <strain evidence="5">K16</strain>
    </source>
</reference>
<feature type="region of interest" description="Disordered" evidence="2">
    <location>
        <begin position="73"/>
        <end position="151"/>
    </location>
</feature>
<protein>
    <recommendedName>
        <fullName evidence="4">RNase H type-1 domain-containing protein</fullName>
    </recommendedName>
</protein>
<evidence type="ECO:0000313" key="6">
    <source>
        <dbReference type="Proteomes" id="UP001289374"/>
    </source>
</evidence>
<proteinExistence type="predicted"/>
<dbReference type="CDD" id="cd06222">
    <property type="entry name" value="RNase_H_like"/>
    <property type="match status" value="1"/>
</dbReference>
<name>A0AAE1WDS4_9LAMI</name>
<feature type="compositionally biased region" description="Polar residues" evidence="2">
    <location>
        <begin position="120"/>
        <end position="136"/>
    </location>
</feature>
<feature type="transmembrane region" description="Helical" evidence="3">
    <location>
        <begin position="774"/>
        <end position="792"/>
    </location>
</feature>
<organism evidence="5 6">
    <name type="scientific">Sesamum angolense</name>
    <dbReference type="NCBI Taxonomy" id="2727404"/>
    <lineage>
        <taxon>Eukaryota</taxon>
        <taxon>Viridiplantae</taxon>
        <taxon>Streptophyta</taxon>
        <taxon>Embryophyta</taxon>
        <taxon>Tracheophyta</taxon>
        <taxon>Spermatophyta</taxon>
        <taxon>Magnoliopsida</taxon>
        <taxon>eudicotyledons</taxon>
        <taxon>Gunneridae</taxon>
        <taxon>Pentapetalae</taxon>
        <taxon>asterids</taxon>
        <taxon>lamiids</taxon>
        <taxon>Lamiales</taxon>
        <taxon>Pedaliaceae</taxon>
        <taxon>Sesamum</taxon>
    </lineage>
</organism>
<gene>
    <name evidence="5" type="ORF">Sango_1926100</name>
</gene>
<dbReference type="Pfam" id="PF13456">
    <property type="entry name" value="RVT_3"/>
    <property type="match status" value="1"/>
</dbReference>
<evidence type="ECO:0000256" key="2">
    <source>
        <dbReference type="SAM" id="MobiDB-lite"/>
    </source>
</evidence>
<dbReference type="EMBL" id="JACGWL010000011">
    <property type="protein sequence ID" value="KAK4391483.1"/>
    <property type="molecule type" value="Genomic_DNA"/>
</dbReference>
<dbReference type="GO" id="GO:0003676">
    <property type="term" value="F:nucleic acid binding"/>
    <property type="evidence" value="ECO:0007669"/>
    <property type="project" value="InterPro"/>
</dbReference>
<keyword evidence="3" id="KW-0472">Membrane</keyword>
<evidence type="ECO:0000313" key="5">
    <source>
        <dbReference type="EMBL" id="KAK4391483.1"/>
    </source>
</evidence>
<reference evidence="5" key="1">
    <citation type="submission" date="2020-06" db="EMBL/GenBank/DDBJ databases">
        <authorList>
            <person name="Li T."/>
            <person name="Hu X."/>
            <person name="Zhang T."/>
            <person name="Song X."/>
            <person name="Zhang H."/>
            <person name="Dai N."/>
            <person name="Sheng W."/>
            <person name="Hou X."/>
            <person name="Wei L."/>
        </authorList>
    </citation>
    <scope>NUCLEOTIDE SEQUENCE</scope>
    <source>
        <strain evidence="5">K16</strain>
        <tissue evidence="5">Leaf</tissue>
    </source>
</reference>
<keyword evidence="3" id="KW-1133">Transmembrane helix</keyword>
<dbReference type="InterPro" id="IPR044730">
    <property type="entry name" value="RNase_H-like_dom_plant"/>
</dbReference>
<evidence type="ECO:0000259" key="4">
    <source>
        <dbReference type="Pfam" id="PF13456"/>
    </source>
</evidence>
<keyword evidence="1" id="KW-0175">Coiled coil</keyword>
<dbReference type="PANTHER" id="PTHR33116">
    <property type="entry name" value="REVERSE TRANSCRIPTASE ZINC-BINDING DOMAIN-CONTAINING PROTEIN-RELATED-RELATED"/>
    <property type="match status" value="1"/>
</dbReference>
<comment type="caution">
    <text evidence="5">The sequence shown here is derived from an EMBL/GenBank/DDBJ whole genome shotgun (WGS) entry which is preliminary data.</text>
</comment>
<feature type="region of interest" description="Disordered" evidence="2">
    <location>
        <begin position="416"/>
        <end position="447"/>
    </location>
</feature>
<evidence type="ECO:0000256" key="1">
    <source>
        <dbReference type="SAM" id="Coils"/>
    </source>
</evidence>
<keyword evidence="6" id="KW-1185">Reference proteome</keyword>
<dbReference type="PANTHER" id="PTHR33116:SF82">
    <property type="entry name" value="RNASE H FAMILY PROTEIN"/>
    <property type="match status" value="1"/>
</dbReference>
<dbReference type="Proteomes" id="UP001289374">
    <property type="component" value="Unassembled WGS sequence"/>
</dbReference>
<keyword evidence="3" id="KW-0812">Transmembrane</keyword>
<dbReference type="InterPro" id="IPR002156">
    <property type="entry name" value="RNaseH_domain"/>
</dbReference>
<accession>A0AAE1WDS4</accession>
<feature type="compositionally biased region" description="Basic and acidic residues" evidence="2">
    <location>
        <begin position="80"/>
        <end position="95"/>
    </location>
</feature>
<evidence type="ECO:0000256" key="3">
    <source>
        <dbReference type="SAM" id="Phobius"/>
    </source>
</evidence>
<dbReference type="AlphaFoldDB" id="A0AAE1WDS4"/>
<sequence length="853" mass="95850">MEASEANSIMLRLRHLRENLEELNNKFGRLAVNAQVAGQIQRADLDTVQIAIRTTMVASTSLWNDLQEPIRKASSSDMTNELKKHDTKHALRVQDSRPVAADSSTACTRPSPDSGEKATNESQGVQTSDDSSQPSASGVKEEDISFRPRTCTSKANTNELLSSSSAWQVYQRMWEKLISRKGVNPSKTIIETSGKYNRVWMMEGSKPEEVREWYEFGALASVHTMSPSFREISKLPDWISGAVYDSWQNNPHLKRGDILELKFISAALETAGKGSHPAFHFIKLQRPDMVAFNRIKAASEEAPLVSAISEDDISTRRAWGLWVCLTEMDKVKYPFKIFSNKVNGSFLLNSMIGKSTEFAESMIEKKRMLIWENKLPATEVTMMKTCNMLHVGQWHNHVCPCCEKQEKPLFGTKIRVTQKKPEPKSDKGKRKNFYKEKKGDTVWGDEEPQIPQVEDDEFFEVKAKSRHQRMAFLSWPHRVMTRSHSQALSICPPRRIPEFVVSSSWVSAGGQGLLAEERATAMELFYDQDPSGASTMDPLSPTLFLLAAEYLSRGLNKLFGNDSSLAFRGSQGISHLAYANDCITFTNSKESSLTQLKAFLDNFEEVSGQSVNVSKSSFKVAPKAPALVIRRVKHITGFVHKPLPFTYLGAPIYVGNKKYELFNPLIEALSSKVARWEKQVLSYVGRLMLIQPVLLSVPIHLLGPGAATASICGSCFFPQTMVAVPYKRVSMGNFPSSELLPNYERSLGLLCLSLSNTHSRYRKRAIDVKMSSPFAVRGYIWVLIPFLILWFIRSLRNKTNVFTELMAVVRGLEHALGKGLQHIWVEIDALVVLQIFKVVLDHGFFSSFSHASN</sequence>
<feature type="coiled-coil region" evidence="1">
    <location>
        <begin position="6"/>
        <end position="33"/>
    </location>
</feature>
<feature type="domain" description="RNase H type-1" evidence="4">
    <location>
        <begin position="797"/>
        <end position="835"/>
    </location>
</feature>